<dbReference type="InterPro" id="IPR002078">
    <property type="entry name" value="Sigma_54_int"/>
</dbReference>
<dbReference type="GO" id="GO:0006355">
    <property type="term" value="P:regulation of DNA-templated transcription"/>
    <property type="evidence" value="ECO:0007669"/>
    <property type="project" value="InterPro"/>
</dbReference>
<dbReference type="PROSITE" id="PS00688">
    <property type="entry name" value="SIGMA54_INTERACT_3"/>
    <property type="match status" value="1"/>
</dbReference>
<dbReference type="PROSITE" id="PS50113">
    <property type="entry name" value="PAC"/>
    <property type="match status" value="2"/>
</dbReference>
<dbReference type="PROSITE" id="PS00675">
    <property type="entry name" value="SIGMA54_INTERACT_1"/>
    <property type="match status" value="1"/>
</dbReference>
<dbReference type="GO" id="GO:0003677">
    <property type="term" value="F:DNA binding"/>
    <property type="evidence" value="ECO:0007669"/>
    <property type="project" value="UniProtKB-KW"/>
</dbReference>
<dbReference type="NCBIfam" id="TIGR00229">
    <property type="entry name" value="sensory_box"/>
    <property type="match status" value="4"/>
</dbReference>
<keyword evidence="4" id="KW-0238">DNA-binding</keyword>
<dbReference type="InterPro" id="IPR001610">
    <property type="entry name" value="PAC"/>
</dbReference>
<evidence type="ECO:0000259" key="7">
    <source>
        <dbReference type="PROSITE" id="PS50045"/>
    </source>
</evidence>
<evidence type="ECO:0000259" key="8">
    <source>
        <dbReference type="PROSITE" id="PS50112"/>
    </source>
</evidence>
<dbReference type="InterPro" id="IPR003018">
    <property type="entry name" value="GAF"/>
</dbReference>
<dbReference type="FunFam" id="3.40.50.300:FF:000006">
    <property type="entry name" value="DNA-binding transcriptional regulator NtrC"/>
    <property type="match status" value="1"/>
</dbReference>
<feature type="domain" description="PAS" evidence="8">
    <location>
        <begin position="431"/>
        <end position="503"/>
    </location>
</feature>
<evidence type="ECO:0000256" key="1">
    <source>
        <dbReference type="ARBA" id="ARBA00022741"/>
    </source>
</evidence>
<evidence type="ECO:0000313" key="10">
    <source>
        <dbReference type="EMBL" id="QSE98823.1"/>
    </source>
</evidence>
<keyword evidence="1" id="KW-0547">Nucleotide-binding</keyword>
<evidence type="ECO:0000256" key="5">
    <source>
        <dbReference type="ARBA" id="ARBA00023163"/>
    </source>
</evidence>
<dbReference type="SMART" id="SM00382">
    <property type="entry name" value="AAA"/>
    <property type="match status" value="1"/>
</dbReference>
<sequence length="1287" mass="148840">MVNSLHNTLKSIGHILDQIDHHICLLNEQGDILLVNKAWKDFASENGAVHTSFEGANYFHASNKCEAEVEKFIAEVKKILSRKKEYAEVAYPCHSPTQKRWFKAKARQIIVEDQLHAIIIHENQTTEVGLADEIELLLKISEIIHHEEDFLKALNEVLKLLCDFSQWTLAEIWLPQEEASLLKYSGACYCKKRDLQAFCEAAKEIRFEKGVGLPGRVWATKKYLWIENLAESKDFLRAEIANELGINSGLALPILFNDSIHGIMAFFHDGTKKKDQHLSELIFSICKHLGLLYHQKNLADRLKKEKIFMRSIADDQSEMIVRWKPDGKRLFVNRAYCEKLGITEEEALGTSFYDQIPANSLVRVKKIINELTPDNPVNYDRNQMILADGSIEWHQWMNRAFFNEEGKPIEYQSVGQNITTAVESQAKLEENKERLQLTLESAKVGTFDWYPKEDQLFWDDRLFEIFEVEPTLNIDLNAHFFNVVHPDDKERVTREFQESLTEGGRSSHEIEYRIVINGKTKYILAHSRIFRDKSGEVIRMLGASQDITEIREAENFLQLVLDSASIGTFENYPQQDISNFDNKFREIFGIDKDEKEELSEAFFSRIHHDDLDKVRSHYEERIKRNGLNEINLEYRIVVGGKVKNILGYGQVIRDGKGEASRIVGTVQDITPLRESEERMRKSEERYRNIFNQQFQYSAFLDMEGKILEINDLALKTQRVSKESFVGRYFWNSPGWEGDNNLQRKVKKQIDRLKDKGESFITEDEFTDPLGQIHYSTSHYSLIRNQKGEPENILVQAIDVTNEKRSKKEVIERERKLSLIYSNTNDFILLIRCEEKRYVLEEINDRSIELLKFFELNIPKSRLIGISMREVYEDLIKYPKEKVEERIKNFDLIKDNRKHISYQQSIQTGLGLLVTSVDVVPVIQADKVTHLLMVAKDITENYLGQKKLEEAYEEVKKLKAQLEQENIYLQEEIKQANDFENMVFKSKEFRSVLNKVEQVANTDATVLITGETGTGKELIARAIHNVSNRSVKPMIKLNAAAIPKDLIESELFGYEKGAFTGATTSKPGKFELADGGSIFLDEIGDMTMDLQVKILRVLQEGEVERLGSTSTKKVDVRVITATNKDLEEAVKEGKFREDLFYRLNVFPIKIPPLRSRPDDVPILVQHFISKYNLKHSKNVNVIPKTVMDYLRAYTWPGNIRELENTIERAIILSSGETFDLPEVVNSAFTQEKWEHDNSLDVVMQNHIRQVLKSCNWKIEGENGAAVQLKIKPSTLRDKMKKFNIERPN</sequence>
<feature type="domain" description="PAC" evidence="9">
    <location>
        <begin position="628"/>
        <end position="681"/>
    </location>
</feature>
<evidence type="ECO:0000256" key="4">
    <source>
        <dbReference type="ARBA" id="ARBA00023125"/>
    </source>
</evidence>
<dbReference type="InterPro" id="IPR000700">
    <property type="entry name" value="PAS-assoc_C"/>
</dbReference>
<dbReference type="RefSeq" id="WP_205723337.1">
    <property type="nucleotide sequence ID" value="NZ_CP070608.1"/>
</dbReference>
<proteinExistence type="predicted"/>
<feature type="coiled-coil region" evidence="6">
    <location>
        <begin position="944"/>
        <end position="978"/>
    </location>
</feature>
<dbReference type="EMBL" id="CP070608">
    <property type="protein sequence ID" value="QSE98823.1"/>
    <property type="molecule type" value="Genomic_DNA"/>
</dbReference>
<dbReference type="InterPro" id="IPR025944">
    <property type="entry name" value="Sigma_54_int_dom_CS"/>
</dbReference>
<reference evidence="10" key="1">
    <citation type="submission" date="2021-02" db="EMBL/GenBank/DDBJ databases">
        <title>Fulvivirga sp. S481 isolated from sea water.</title>
        <authorList>
            <person name="Bae S.S."/>
            <person name="Baek K."/>
        </authorList>
    </citation>
    <scope>NUCLEOTIDE SEQUENCE</scope>
    <source>
        <strain evidence="10">S481</strain>
    </source>
</reference>
<dbReference type="Gene3D" id="2.10.70.100">
    <property type="match status" value="2"/>
</dbReference>
<feature type="domain" description="Sigma-54 factor interaction" evidence="7">
    <location>
        <begin position="981"/>
        <end position="1210"/>
    </location>
</feature>
<dbReference type="InterPro" id="IPR013655">
    <property type="entry name" value="PAS_fold_3"/>
</dbReference>
<keyword evidence="11" id="KW-1185">Reference proteome</keyword>
<evidence type="ECO:0000313" key="11">
    <source>
        <dbReference type="Proteomes" id="UP000662783"/>
    </source>
</evidence>
<dbReference type="InterPro" id="IPR003593">
    <property type="entry name" value="AAA+_ATPase"/>
</dbReference>
<dbReference type="PANTHER" id="PTHR32071:SF57">
    <property type="entry name" value="C4-DICARBOXYLATE TRANSPORT TRANSCRIPTIONAL REGULATORY PROTEIN DCTD"/>
    <property type="match status" value="1"/>
</dbReference>
<dbReference type="Gene3D" id="1.10.10.60">
    <property type="entry name" value="Homeodomain-like"/>
    <property type="match status" value="1"/>
</dbReference>
<gene>
    <name evidence="10" type="ORF">JR347_07015</name>
</gene>
<dbReference type="SMART" id="SM00086">
    <property type="entry name" value="PAC"/>
    <property type="match status" value="5"/>
</dbReference>
<dbReference type="Pfam" id="PF08448">
    <property type="entry name" value="PAS_4"/>
    <property type="match status" value="1"/>
</dbReference>
<dbReference type="Pfam" id="PF08447">
    <property type="entry name" value="PAS_3"/>
    <property type="match status" value="2"/>
</dbReference>
<feature type="domain" description="PAC" evidence="9">
    <location>
        <begin position="506"/>
        <end position="559"/>
    </location>
</feature>
<dbReference type="PROSITE" id="PS00676">
    <property type="entry name" value="SIGMA54_INTERACT_2"/>
    <property type="match status" value="1"/>
</dbReference>
<dbReference type="InterPro" id="IPR035965">
    <property type="entry name" value="PAS-like_dom_sf"/>
</dbReference>
<dbReference type="InterPro" id="IPR013656">
    <property type="entry name" value="PAS_4"/>
</dbReference>
<dbReference type="InterPro" id="IPR025943">
    <property type="entry name" value="Sigma_54_int_dom_ATP-bd_2"/>
</dbReference>
<dbReference type="InterPro" id="IPR058031">
    <property type="entry name" value="AAA_lid_NorR"/>
</dbReference>
<dbReference type="Gene3D" id="3.40.50.300">
    <property type="entry name" value="P-loop containing nucleotide triphosphate hydrolases"/>
    <property type="match status" value="1"/>
</dbReference>
<evidence type="ECO:0000256" key="2">
    <source>
        <dbReference type="ARBA" id="ARBA00022840"/>
    </source>
</evidence>
<keyword evidence="3" id="KW-0805">Transcription regulation</keyword>
<feature type="domain" description="PAS" evidence="8">
    <location>
        <begin position="305"/>
        <end position="375"/>
    </location>
</feature>
<dbReference type="SUPFAM" id="SSF52540">
    <property type="entry name" value="P-loop containing nucleoside triphosphate hydrolases"/>
    <property type="match status" value="1"/>
</dbReference>
<dbReference type="Gene3D" id="3.30.450.20">
    <property type="entry name" value="PAS domain"/>
    <property type="match status" value="5"/>
</dbReference>
<dbReference type="InterPro" id="IPR029016">
    <property type="entry name" value="GAF-like_dom_sf"/>
</dbReference>
<dbReference type="InterPro" id="IPR013767">
    <property type="entry name" value="PAS_fold"/>
</dbReference>
<dbReference type="PROSITE" id="PS50112">
    <property type="entry name" value="PAS"/>
    <property type="match status" value="3"/>
</dbReference>
<dbReference type="CDD" id="cd00009">
    <property type="entry name" value="AAA"/>
    <property type="match status" value="1"/>
</dbReference>
<dbReference type="Pfam" id="PF13185">
    <property type="entry name" value="GAF_2"/>
    <property type="match status" value="1"/>
</dbReference>
<evidence type="ECO:0000259" key="9">
    <source>
        <dbReference type="PROSITE" id="PS50113"/>
    </source>
</evidence>
<dbReference type="Gene3D" id="1.10.8.60">
    <property type="match status" value="1"/>
</dbReference>
<feature type="domain" description="PAS" evidence="8">
    <location>
        <begin position="553"/>
        <end position="625"/>
    </location>
</feature>
<protein>
    <submittedName>
        <fullName evidence="10">Sigma 54-interacting transcriptional regulator</fullName>
    </submittedName>
</protein>
<evidence type="ECO:0000256" key="3">
    <source>
        <dbReference type="ARBA" id="ARBA00023015"/>
    </source>
</evidence>
<dbReference type="Pfam" id="PF25601">
    <property type="entry name" value="AAA_lid_14"/>
    <property type="match status" value="1"/>
</dbReference>
<dbReference type="GO" id="GO:0005524">
    <property type="term" value="F:ATP binding"/>
    <property type="evidence" value="ECO:0007669"/>
    <property type="project" value="UniProtKB-KW"/>
</dbReference>
<dbReference type="Pfam" id="PF00158">
    <property type="entry name" value="Sigma54_activat"/>
    <property type="match status" value="1"/>
</dbReference>
<dbReference type="InterPro" id="IPR000014">
    <property type="entry name" value="PAS"/>
</dbReference>
<organism evidence="10 11">
    <name type="scientific">Fulvivirga lutea</name>
    <dbReference type="NCBI Taxonomy" id="2810512"/>
    <lineage>
        <taxon>Bacteria</taxon>
        <taxon>Pseudomonadati</taxon>
        <taxon>Bacteroidota</taxon>
        <taxon>Cytophagia</taxon>
        <taxon>Cytophagales</taxon>
        <taxon>Fulvivirgaceae</taxon>
        <taxon>Fulvivirga</taxon>
    </lineage>
</organism>
<dbReference type="Gene3D" id="3.30.450.40">
    <property type="match status" value="1"/>
</dbReference>
<dbReference type="InterPro" id="IPR027417">
    <property type="entry name" value="P-loop_NTPase"/>
</dbReference>
<keyword evidence="5" id="KW-0804">Transcription</keyword>
<dbReference type="KEGG" id="fuv:JR347_07015"/>
<keyword evidence="2" id="KW-0067">ATP-binding</keyword>
<dbReference type="CDD" id="cd00130">
    <property type="entry name" value="PAS"/>
    <property type="match status" value="4"/>
</dbReference>
<evidence type="ECO:0000256" key="6">
    <source>
        <dbReference type="SAM" id="Coils"/>
    </source>
</evidence>
<dbReference type="SUPFAM" id="SSF55781">
    <property type="entry name" value="GAF domain-like"/>
    <property type="match status" value="1"/>
</dbReference>
<dbReference type="PROSITE" id="PS50045">
    <property type="entry name" value="SIGMA54_INTERACT_4"/>
    <property type="match status" value="1"/>
</dbReference>
<dbReference type="InterPro" id="IPR025662">
    <property type="entry name" value="Sigma_54_int_dom_ATP-bd_1"/>
</dbReference>
<dbReference type="SMART" id="SM00091">
    <property type="entry name" value="PAS"/>
    <property type="match status" value="4"/>
</dbReference>
<name>A0A974WNP0_9BACT</name>
<dbReference type="SUPFAM" id="SSF55785">
    <property type="entry name" value="PYP-like sensor domain (PAS domain)"/>
    <property type="match status" value="4"/>
</dbReference>
<dbReference type="PANTHER" id="PTHR32071">
    <property type="entry name" value="TRANSCRIPTIONAL REGULATORY PROTEIN"/>
    <property type="match status" value="1"/>
</dbReference>
<dbReference type="Proteomes" id="UP000662783">
    <property type="component" value="Chromosome"/>
</dbReference>
<keyword evidence="6" id="KW-0175">Coiled coil</keyword>
<accession>A0A974WNP0</accession>
<dbReference type="Pfam" id="PF00989">
    <property type="entry name" value="PAS"/>
    <property type="match status" value="1"/>
</dbReference>